<evidence type="ECO:0000313" key="1">
    <source>
        <dbReference type="EMBL" id="KAK9820377.1"/>
    </source>
</evidence>
<evidence type="ECO:0008006" key="3">
    <source>
        <dbReference type="Google" id="ProtNLM"/>
    </source>
</evidence>
<reference evidence="1 2" key="1">
    <citation type="journal article" date="2024" name="Nat. Commun.">
        <title>Phylogenomics reveals the evolutionary origins of lichenization in chlorophyte algae.</title>
        <authorList>
            <person name="Puginier C."/>
            <person name="Libourel C."/>
            <person name="Otte J."/>
            <person name="Skaloud P."/>
            <person name="Haon M."/>
            <person name="Grisel S."/>
            <person name="Petersen M."/>
            <person name="Berrin J.G."/>
            <person name="Delaux P.M."/>
            <person name="Dal Grande F."/>
            <person name="Keller J."/>
        </authorList>
    </citation>
    <scope>NUCLEOTIDE SEQUENCE [LARGE SCALE GENOMIC DNA]</scope>
    <source>
        <strain evidence="1 2">SAG 2043</strain>
    </source>
</reference>
<name>A0AAW1QFZ7_9CHLO</name>
<dbReference type="EMBL" id="JALJOR010000003">
    <property type="protein sequence ID" value="KAK9820377.1"/>
    <property type="molecule type" value="Genomic_DNA"/>
</dbReference>
<organism evidence="1 2">
    <name type="scientific">[Myrmecia] bisecta</name>
    <dbReference type="NCBI Taxonomy" id="41462"/>
    <lineage>
        <taxon>Eukaryota</taxon>
        <taxon>Viridiplantae</taxon>
        <taxon>Chlorophyta</taxon>
        <taxon>core chlorophytes</taxon>
        <taxon>Trebouxiophyceae</taxon>
        <taxon>Trebouxiales</taxon>
        <taxon>Trebouxiaceae</taxon>
        <taxon>Myrmecia</taxon>
    </lineage>
</organism>
<evidence type="ECO:0000313" key="2">
    <source>
        <dbReference type="Proteomes" id="UP001489004"/>
    </source>
</evidence>
<gene>
    <name evidence="1" type="ORF">WJX72_009651</name>
</gene>
<sequence length="313" mass="34263">MKANYSSDPECSTKGFERFTANNPAVPFVEHEKLKLIGKRVVNCTHRLSRTLTDTGTEAVQALDWGQLLAVMSEVGADWTTAPWDADLSSMLHVEEPAVGGPANTSARSRHVTFRQPTEADEGNVRVPGFAKLQVRKNRAHGGWYIAGAIELGVGLLAASEFRDKLRQAEKEVFAIWAVNALEGIYEDTFIVLSNGFDMVRVTFHFYNNQYHPYKPCMAVHKVPGVLGASKSYQLFANDHKLANDAAPALALLVDSLWPAHGQSTVAQLQDKLDALDSMLANAVARGGLPAVCKEKRKADEAVDIGYKQARAE</sequence>
<dbReference type="Proteomes" id="UP001489004">
    <property type="component" value="Unassembled WGS sequence"/>
</dbReference>
<keyword evidence="2" id="KW-1185">Reference proteome</keyword>
<proteinExistence type="predicted"/>
<dbReference type="AlphaFoldDB" id="A0AAW1QFZ7"/>
<comment type="caution">
    <text evidence="1">The sequence shown here is derived from an EMBL/GenBank/DDBJ whole genome shotgun (WGS) entry which is preliminary data.</text>
</comment>
<protein>
    <recommendedName>
        <fullName evidence="3">LAGLIDADG endonuclease</fullName>
    </recommendedName>
</protein>
<accession>A0AAW1QFZ7</accession>